<proteinExistence type="inferred from homology"/>
<dbReference type="GO" id="GO:0020037">
    <property type="term" value="F:heme binding"/>
    <property type="evidence" value="ECO:0007669"/>
    <property type="project" value="TreeGrafter"/>
</dbReference>
<dbReference type="GO" id="GO:0070069">
    <property type="term" value="C:cytochrome complex"/>
    <property type="evidence" value="ECO:0007669"/>
    <property type="project" value="UniProtKB-UniRule"/>
</dbReference>
<comment type="similarity">
    <text evidence="2 12">Belongs to the cytochrome ubiquinol oxidase subunit 1 family.</text>
</comment>
<evidence type="ECO:0000256" key="2">
    <source>
        <dbReference type="ARBA" id="ARBA00009819"/>
    </source>
</evidence>
<feature type="transmembrane region" description="Helical" evidence="12">
    <location>
        <begin position="219"/>
        <end position="237"/>
    </location>
</feature>
<keyword evidence="7 12" id="KW-0479">Metal-binding</keyword>
<comment type="subcellular location">
    <subcellularLocation>
        <location evidence="12">Cell inner membrane</location>
    </subcellularLocation>
    <subcellularLocation>
        <location evidence="1">Cell membrane</location>
        <topology evidence="1">Multi-pass membrane protein</topology>
    </subcellularLocation>
</comment>
<evidence type="ECO:0000313" key="14">
    <source>
        <dbReference type="Proteomes" id="UP000244519"/>
    </source>
</evidence>
<dbReference type="OrthoDB" id="9807042at2"/>
<evidence type="ECO:0000256" key="9">
    <source>
        <dbReference type="ARBA" id="ARBA00022989"/>
    </source>
</evidence>
<evidence type="ECO:0000256" key="11">
    <source>
        <dbReference type="ARBA" id="ARBA00023136"/>
    </source>
</evidence>
<keyword evidence="8 12" id="KW-0249">Electron transport</keyword>
<evidence type="ECO:0000256" key="10">
    <source>
        <dbReference type="ARBA" id="ARBA00023004"/>
    </source>
</evidence>
<keyword evidence="9 12" id="KW-1133">Transmembrane helix</keyword>
<feature type="transmembrane region" description="Helical" evidence="12">
    <location>
        <begin position="15"/>
        <end position="39"/>
    </location>
</feature>
<evidence type="ECO:0000256" key="5">
    <source>
        <dbReference type="ARBA" id="ARBA00022617"/>
    </source>
</evidence>
<evidence type="ECO:0000256" key="3">
    <source>
        <dbReference type="ARBA" id="ARBA00022448"/>
    </source>
</evidence>
<protein>
    <submittedName>
        <fullName evidence="13">Cytochrome bd ubiquinol oxidase I/II subunit 1</fullName>
    </submittedName>
</protein>
<keyword evidence="10 12" id="KW-0408">Iron</keyword>
<gene>
    <name evidence="13" type="ORF">Fsol_00014</name>
</gene>
<keyword evidence="11 12" id="KW-0472">Membrane</keyword>
<feature type="transmembrane region" description="Helical" evidence="12">
    <location>
        <begin position="177"/>
        <end position="199"/>
    </location>
</feature>
<dbReference type="GO" id="GO:0046872">
    <property type="term" value="F:metal ion binding"/>
    <property type="evidence" value="ECO:0007669"/>
    <property type="project" value="UniProtKB-UniRule"/>
</dbReference>
<dbReference type="Pfam" id="PF01654">
    <property type="entry name" value="Cyt_bd_oxida_I"/>
    <property type="match status" value="1"/>
</dbReference>
<dbReference type="GO" id="GO:0005886">
    <property type="term" value="C:plasma membrane"/>
    <property type="evidence" value="ECO:0007669"/>
    <property type="project" value="UniProtKB-SubCell"/>
</dbReference>
<feature type="transmembrane region" description="Helical" evidence="12">
    <location>
        <begin position="406"/>
        <end position="426"/>
    </location>
</feature>
<dbReference type="GO" id="GO:0009055">
    <property type="term" value="F:electron transfer activity"/>
    <property type="evidence" value="ECO:0007669"/>
    <property type="project" value="UniProtKB-UniRule"/>
</dbReference>
<evidence type="ECO:0000256" key="7">
    <source>
        <dbReference type="ARBA" id="ARBA00022723"/>
    </source>
</evidence>
<dbReference type="EMBL" id="CP025989">
    <property type="protein sequence ID" value="AWD32830.1"/>
    <property type="molecule type" value="Genomic_DNA"/>
</dbReference>
<accession>A0A2U8BRD4</accession>
<dbReference type="PANTHER" id="PTHR30365">
    <property type="entry name" value="CYTOCHROME D UBIQUINOL OXIDASE"/>
    <property type="match status" value="1"/>
</dbReference>
<evidence type="ECO:0000256" key="4">
    <source>
        <dbReference type="ARBA" id="ARBA00022475"/>
    </source>
</evidence>
<name>A0A2U8BRD4_9RICK</name>
<evidence type="ECO:0000256" key="12">
    <source>
        <dbReference type="PIRNR" id="PIRNR006446"/>
    </source>
</evidence>
<dbReference type="PANTHER" id="PTHR30365:SF14">
    <property type="entry name" value="CYTOCHROME BD MENAQUINOL OXIDASE SUBUNIT I-RELATED"/>
    <property type="match status" value="1"/>
</dbReference>
<dbReference type="PIRSF" id="PIRSF006446">
    <property type="entry name" value="Cyt_quinol_oxidase_1"/>
    <property type="match status" value="1"/>
</dbReference>
<dbReference type="GO" id="GO:0016682">
    <property type="term" value="F:oxidoreductase activity, acting on diphenols and related substances as donors, oxygen as acceptor"/>
    <property type="evidence" value="ECO:0007669"/>
    <property type="project" value="TreeGrafter"/>
</dbReference>
<dbReference type="InterPro" id="IPR002585">
    <property type="entry name" value="Cyt-d_ubiquinol_oxidase_su_1"/>
</dbReference>
<keyword evidence="6 12" id="KW-0812">Transmembrane</keyword>
<feature type="transmembrane region" description="Helical" evidence="12">
    <location>
        <begin position="94"/>
        <end position="115"/>
    </location>
</feature>
<feature type="transmembrane region" description="Helical" evidence="12">
    <location>
        <begin position="51"/>
        <end position="74"/>
    </location>
</feature>
<feature type="transmembrane region" description="Helical" evidence="12">
    <location>
        <begin position="315"/>
        <end position="337"/>
    </location>
</feature>
<keyword evidence="5 12" id="KW-0349">Heme</keyword>
<dbReference type="KEGG" id="fso:Fsol_00014"/>
<evidence type="ECO:0000256" key="6">
    <source>
        <dbReference type="ARBA" id="ARBA00022692"/>
    </source>
</evidence>
<dbReference type="RefSeq" id="WP_108672880.1">
    <property type="nucleotide sequence ID" value="NZ_CP025989.1"/>
</dbReference>
<sequence length="433" mass="48844">MTAEMLARLQFAANITFHILFPSITIALSWILLYFKYAFNKSKSESWKKLYMFWTKIFGLSFTFGIVSGVTMSFQFGTNWPGFMEKVGNIAGPLLGNEVLSAFFLEATFLGIMLFGFGRVPNILHDIATLLVAIGTTLSAFWIISLNSWMHTPAGFEIVNDVVIAKDWFQIIFNPSFPYQFSHVLIGSGITAAFLIAGVETYKEIKNSNNESVTKGKNFGIFLIVVLLPIQIILGDLHGLNVLKHNPAAIAAMEGLWKTEKGIPLVIFGIPNEKKAETAYSIEIPKLSSLILTHSWNGEVQGIDSFETHPPVLPVFFAFRIMVGMGFLMLFVGIYGAYRVIIRKRYNKFLNITLILMTFSGWIANIAGWYVSEVGRQPYLVFNILTRTEALSKVVSGTKLSFTFPMYLMLYVTLLCFYIWTIFYLARNDAQKR</sequence>
<keyword evidence="14" id="KW-1185">Reference proteome</keyword>
<evidence type="ECO:0000256" key="1">
    <source>
        <dbReference type="ARBA" id="ARBA00004651"/>
    </source>
</evidence>
<reference evidence="13 14" key="1">
    <citation type="journal article" date="2018" name="Genome Biol. Evol.">
        <title>The Genome Sequence of "Candidatus Fokinia solitaria": Insights on Reductive Evolution in Rickettsiales.</title>
        <authorList>
            <person name="Floriano A.M."/>
            <person name="Castelli M."/>
            <person name="Krenek S."/>
            <person name="Berendonk T.U."/>
            <person name="Bazzocchi C."/>
            <person name="Petroni G."/>
            <person name="Sassera D."/>
        </authorList>
    </citation>
    <scope>NUCLEOTIDE SEQUENCE [LARGE SCALE GENOMIC DNA]</scope>
    <source>
        <strain evidence="13">Rio ETE_ALG 3VII</strain>
    </source>
</reference>
<feature type="transmembrane region" description="Helical" evidence="12">
    <location>
        <begin position="349"/>
        <end position="371"/>
    </location>
</feature>
<organism evidence="13 14">
    <name type="scientific">Candidatus Fokinia solitaria</name>
    <dbReference type="NCBI Taxonomy" id="1802984"/>
    <lineage>
        <taxon>Bacteria</taxon>
        <taxon>Pseudomonadati</taxon>
        <taxon>Pseudomonadota</taxon>
        <taxon>Alphaproteobacteria</taxon>
        <taxon>Rickettsiales</taxon>
        <taxon>Candidatus Midichloriaceae</taxon>
        <taxon>Candidatus Fokinia</taxon>
    </lineage>
</organism>
<dbReference type="GO" id="GO:0019646">
    <property type="term" value="P:aerobic electron transport chain"/>
    <property type="evidence" value="ECO:0007669"/>
    <property type="project" value="InterPro"/>
</dbReference>
<dbReference type="AlphaFoldDB" id="A0A2U8BRD4"/>
<feature type="transmembrane region" description="Helical" evidence="12">
    <location>
        <begin position="127"/>
        <end position="144"/>
    </location>
</feature>
<evidence type="ECO:0000256" key="8">
    <source>
        <dbReference type="ARBA" id="ARBA00022982"/>
    </source>
</evidence>
<keyword evidence="3 12" id="KW-0813">Transport</keyword>
<keyword evidence="4 12" id="KW-1003">Cell membrane</keyword>
<dbReference type="Proteomes" id="UP000244519">
    <property type="component" value="Chromosome"/>
</dbReference>
<evidence type="ECO:0000313" key="13">
    <source>
        <dbReference type="EMBL" id="AWD32830.1"/>
    </source>
</evidence>